<gene>
    <name evidence="3" type="ORF">C8P66_11966</name>
</gene>
<reference evidence="3 4" key="1">
    <citation type="submission" date="2018-06" db="EMBL/GenBank/DDBJ databases">
        <title>Genomic Encyclopedia of Archaeal and Bacterial Type Strains, Phase II (KMG-II): from individual species to whole genera.</title>
        <authorList>
            <person name="Goeker M."/>
        </authorList>
    </citation>
    <scope>NUCLEOTIDE SEQUENCE [LARGE SCALE GENOMIC DNA]</scope>
    <source>
        <strain evidence="3 4">DSM 24525</strain>
    </source>
</reference>
<dbReference type="InterPro" id="IPR049492">
    <property type="entry name" value="BD-FAE-like_dom"/>
</dbReference>
<dbReference type="EMBL" id="QKYU01000019">
    <property type="protein sequence ID" value="PZW42174.1"/>
    <property type="molecule type" value="Genomic_DNA"/>
</dbReference>
<comment type="caution">
    <text evidence="3">The sequence shown here is derived from an EMBL/GenBank/DDBJ whole genome shotgun (WGS) entry which is preliminary data.</text>
</comment>
<sequence>MDLEAEYNNRARVPEHPAHIAAWARDAAAWRAECPRAELNLAYGTEPRQALDLFWPDAGEDAPIAVWIHGGYWQALDRSTSSHCARGLNLRGVAVAVPSYTLCPQTTLVGILAEMRAAMGYLHARHGRPLLVMGHSAGGHLAAMLAATDWSQFGLPGLLVPAILPVSGVFELEPLLTTSIATALHLDAATAHDLSPRFLPSPHVACHAVVGGAESSEFLRQTREFAAAWHGSWEAIPGADHFTVTAPFSDPAHPLVARAASMAEALAAS</sequence>
<keyword evidence="1" id="KW-0378">Hydrolase</keyword>
<dbReference type="PANTHER" id="PTHR48081:SF33">
    <property type="entry name" value="KYNURENINE FORMAMIDASE"/>
    <property type="match status" value="1"/>
</dbReference>
<accession>A0A2W7I685</accession>
<evidence type="ECO:0000313" key="3">
    <source>
        <dbReference type="EMBL" id="PZW42174.1"/>
    </source>
</evidence>
<dbReference type="InterPro" id="IPR029058">
    <property type="entry name" value="AB_hydrolase_fold"/>
</dbReference>
<protein>
    <submittedName>
        <fullName evidence="3">Arylformamidase</fullName>
    </submittedName>
</protein>
<dbReference type="Proteomes" id="UP000249688">
    <property type="component" value="Unassembled WGS sequence"/>
</dbReference>
<evidence type="ECO:0000256" key="1">
    <source>
        <dbReference type="ARBA" id="ARBA00022801"/>
    </source>
</evidence>
<dbReference type="RefSeq" id="WP_111399350.1">
    <property type="nucleotide sequence ID" value="NZ_QKYU01000019.1"/>
</dbReference>
<dbReference type="GO" id="GO:0016787">
    <property type="term" value="F:hydrolase activity"/>
    <property type="evidence" value="ECO:0007669"/>
    <property type="project" value="UniProtKB-KW"/>
</dbReference>
<dbReference type="InterPro" id="IPR050300">
    <property type="entry name" value="GDXG_lipolytic_enzyme"/>
</dbReference>
<dbReference type="SUPFAM" id="SSF53474">
    <property type="entry name" value="alpha/beta-Hydrolases"/>
    <property type="match status" value="1"/>
</dbReference>
<proteinExistence type="predicted"/>
<dbReference type="Pfam" id="PF20434">
    <property type="entry name" value="BD-FAE"/>
    <property type="match status" value="1"/>
</dbReference>
<dbReference type="PANTHER" id="PTHR48081">
    <property type="entry name" value="AB HYDROLASE SUPERFAMILY PROTEIN C4A8.06C"/>
    <property type="match status" value="1"/>
</dbReference>
<dbReference type="Gene3D" id="3.40.50.1820">
    <property type="entry name" value="alpha/beta hydrolase"/>
    <property type="match status" value="1"/>
</dbReference>
<evidence type="ECO:0000313" key="4">
    <source>
        <dbReference type="Proteomes" id="UP000249688"/>
    </source>
</evidence>
<keyword evidence="4" id="KW-1185">Reference proteome</keyword>
<evidence type="ECO:0000259" key="2">
    <source>
        <dbReference type="Pfam" id="PF20434"/>
    </source>
</evidence>
<dbReference type="AlphaFoldDB" id="A0A2W7I685"/>
<name>A0A2W7I685_9PROT</name>
<dbReference type="OrthoDB" id="9771666at2"/>
<feature type="domain" description="BD-FAE-like" evidence="2">
    <location>
        <begin position="51"/>
        <end position="149"/>
    </location>
</feature>
<organism evidence="3 4">
    <name type="scientific">Humitalea rosea</name>
    <dbReference type="NCBI Taxonomy" id="990373"/>
    <lineage>
        <taxon>Bacteria</taxon>
        <taxon>Pseudomonadati</taxon>
        <taxon>Pseudomonadota</taxon>
        <taxon>Alphaproteobacteria</taxon>
        <taxon>Acetobacterales</taxon>
        <taxon>Roseomonadaceae</taxon>
        <taxon>Humitalea</taxon>
    </lineage>
</organism>